<proteinExistence type="predicted"/>
<accession>A0A494XYH1</accession>
<organism evidence="1 2">
    <name type="scientific">Cohnella endophytica</name>
    <dbReference type="NCBI Taxonomy" id="2419778"/>
    <lineage>
        <taxon>Bacteria</taxon>
        <taxon>Bacillati</taxon>
        <taxon>Bacillota</taxon>
        <taxon>Bacilli</taxon>
        <taxon>Bacillales</taxon>
        <taxon>Paenibacillaceae</taxon>
        <taxon>Cohnella</taxon>
    </lineage>
</organism>
<sequence length="99" mass="11060">MRCEGFIRCLPKALVQLLSASIITCFKSLTNRKTGIKIAKELNKSSLGEAPIRTQATAQKYRKMPMGRTGIAGLRLFIRWLRDSVLFTLYSAKARLGGK</sequence>
<keyword evidence="2" id="KW-1185">Reference proteome</keyword>
<reference evidence="1 2" key="1">
    <citation type="submission" date="2018-10" db="EMBL/GenBank/DDBJ databases">
        <title>Cohnella sp. M2MS4P-1, whole genome shotgun sequence.</title>
        <authorList>
            <person name="Tuo L."/>
        </authorList>
    </citation>
    <scope>NUCLEOTIDE SEQUENCE [LARGE SCALE GENOMIC DNA]</scope>
    <source>
        <strain evidence="1 2">M2MS4P-1</strain>
    </source>
</reference>
<name>A0A494XYH1_9BACL</name>
<dbReference type="EMBL" id="RBZM01000004">
    <property type="protein sequence ID" value="RKP55009.1"/>
    <property type="molecule type" value="Genomic_DNA"/>
</dbReference>
<comment type="caution">
    <text evidence="1">The sequence shown here is derived from an EMBL/GenBank/DDBJ whole genome shotgun (WGS) entry which is preliminary data.</text>
</comment>
<protein>
    <submittedName>
        <fullName evidence="1">Uncharacterized protein</fullName>
    </submittedName>
</protein>
<dbReference type="Proteomes" id="UP000282076">
    <property type="component" value="Unassembled WGS sequence"/>
</dbReference>
<dbReference type="AlphaFoldDB" id="A0A494XYH1"/>
<evidence type="ECO:0000313" key="1">
    <source>
        <dbReference type="EMBL" id="RKP55009.1"/>
    </source>
</evidence>
<gene>
    <name evidence="1" type="ORF">D7Z26_07195</name>
</gene>
<evidence type="ECO:0000313" key="2">
    <source>
        <dbReference type="Proteomes" id="UP000282076"/>
    </source>
</evidence>